<accession>A0A9P8Q1B3</accession>
<name>A0A9P8Q1B3_WICPI</name>
<keyword evidence="2" id="KW-1185">Reference proteome</keyword>
<organism evidence="1 2">
    <name type="scientific">Wickerhamomyces pijperi</name>
    <name type="common">Yeast</name>
    <name type="synonym">Pichia pijperi</name>
    <dbReference type="NCBI Taxonomy" id="599730"/>
    <lineage>
        <taxon>Eukaryota</taxon>
        <taxon>Fungi</taxon>
        <taxon>Dikarya</taxon>
        <taxon>Ascomycota</taxon>
        <taxon>Saccharomycotina</taxon>
        <taxon>Saccharomycetes</taxon>
        <taxon>Phaffomycetales</taxon>
        <taxon>Wickerhamomycetaceae</taxon>
        <taxon>Wickerhamomyces</taxon>
    </lineage>
</organism>
<protein>
    <submittedName>
        <fullName evidence="1">Uncharacterized protein</fullName>
    </submittedName>
</protein>
<reference evidence="1" key="2">
    <citation type="submission" date="2021-01" db="EMBL/GenBank/DDBJ databases">
        <authorList>
            <person name="Schikora-Tamarit M.A."/>
        </authorList>
    </citation>
    <scope>NUCLEOTIDE SEQUENCE</scope>
    <source>
        <strain evidence="1">CBS2887</strain>
    </source>
</reference>
<dbReference type="Proteomes" id="UP000774326">
    <property type="component" value="Unassembled WGS sequence"/>
</dbReference>
<dbReference type="EMBL" id="JAEUBG010004638">
    <property type="protein sequence ID" value="KAH3680984.1"/>
    <property type="molecule type" value="Genomic_DNA"/>
</dbReference>
<gene>
    <name evidence="1" type="ORF">WICPIJ_008034</name>
</gene>
<reference evidence="1" key="1">
    <citation type="journal article" date="2021" name="Open Biol.">
        <title>Shared evolutionary footprints suggest mitochondrial oxidative damage underlies multiple complex I losses in fungi.</title>
        <authorList>
            <person name="Schikora-Tamarit M.A."/>
            <person name="Marcet-Houben M."/>
            <person name="Nosek J."/>
            <person name="Gabaldon T."/>
        </authorList>
    </citation>
    <scope>NUCLEOTIDE SEQUENCE</scope>
    <source>
        <strain evidence="1">CBS2887</strain>
    </source>
</reference>
<evidence type="ECO:0000313" key="2">
    <source>
        <dbReference type="Proteomes" id="UP000774326"/>
    </source>
</evidence>
<proteinExistence type="predicted"/>
<comment type="caution">
    <text evidence="1">The sequence shown here is derived from an EMBL/GenBank/DDBJ whole genome shotgun (WGS) entry which is preliminary data.</text>
</comment>
<sequence length="76" mass="7713">MFSNNNSSNGGEVKVEIGSGTSLPVASTGISSWNVLTINKSTLTVSLVTTWASVVVASVVTIGVATKVTTSWAVVV</sequence>
<dbReference type="AlphaFoldDB" id="A0A9P8Q1B3"/>
<evidence type="ECO:0000313" key="1">
    <source>
        <dbReference type="EMBL" id="KAH3680984.1"/>
    </source>
</evidence>